<proteinExistence type="predicted"/>
<gene>
    <name evidence="1" type="ORF">SCARUB_00303</name>
</gene>
<organism evidence="1 2">
    <name type="scientific">Candidatus Scalindua rubra</name>
    <dbReference type="NCBI Taxonomy" id="1872076"/>
    <lineage>
        <taxon>Bacteria</taxon>
        <taxon>Pseudomonadati</taxon>
        <taxon>Planctomycetota</taxon>
        <taxon>Candidatus Brocadiia</taxon>
        <taxon>Candidatus Brocadiales</taxon>
        <taxon>Candidatus Scalinduaceae</taxon>
        <taxon>Candidatus Scalindua</taxon>
    </lineage>
</organism>
<dbReference type="AlphaFoldDB" id="A0A1E3XG34"/>
<evidence type="ECO:0000313" key="1">
    <source>
        <dbReference type="EMBL" id="ODS34568.1"/>
    </source>
</evidence>
<evidence type="ECO:0008006" key="3">
    <source>
        <dbReference type="Google" id="ProtNLM"/>
    </source>
</evidence>
<name>A0A1E3XG34_9BACT</name>
<dbReference type="Gene3D" id="3.40.50.2000">
    <property type="entry name" value="Glycogen Phosphorylase B"/>
    <property type="match status" value="1"/>
</dbReference>
<sequence>MSVNIKTKKILLVSHTISRPAHGAGAIVKRLFEYFPKGSYIAFTSRYDRNDKIVQEKQKLFCRYYFANLHSILRSYTRRVAIIEWLEVLPAALQGLNIIRKEKISDIIVIPTCGNFLLTAYIMHLLSRKPLSIYFLDLFAGNKSIRLRQWLSVPVEYLVVYASSNIFVMSENLQEHYDKKYNIKTILLPHPINLSNNIKQTKDENLTKRGKYDGSANIVFTGHIYDCQIDCLQNLAKAINHMNGVQLHIYTPRPKTHLDKVGVTGGNVIYYGFAEQTRIYDIQRNADILFLPHTFSLNPILKNVTKTASPAKLPEYLNSGTPILVHAPEYAYISWYARKYGWGVVVDKPVPKLLKEVILKLLCNKTLKESLVENALNTVQMHEVSKVANILKKGLGLI</sequence>
<comment type="caution">
    <text evidence="1">The sequence shown here is derived from an EMBL/GenBank/DDBJ whole genome shotgun (WGS) entry which is preliminary data.</text>
</comment>
<dbReference type="Proteomes" id="UP000094056">
    <property type="component" value="Unassembled WGS sequence"/>
</dbReference>
<reference evidence="1 2" key="1">
    <citation type="submission" date="2016-07" db="EMBL/GenBank/DDBJ databases">
        <title>Draft genome of Scalindua rubra, obtained from a brine-seawater interface in the Red Sea, sheds light on salt adaptation in anammox bacteria.</title>
        <authorList>
            <person name="Speth D.R."/>
            <person name="Lagkouvardos I."/>
            <person name="Wang Y."/>
            <person name="Qian P.-Y."/>
            <person name="Dutilh B.E."/>
            <person name="Jetten M.S."/>
        </authorList>
    </citation>
    <scope>NUCLEOTIDE SEQUENCE [LARGE SCALE GENOMIC DNA]</scope>
    <source>
        <strain evidence="1">BSI-1</strain>
    </source>
</reference>
<dbReference type="SUPFAM" id="SSF53756">
    <property type="entry name" value="UDP-Glycosyltransferase/glycogen phosphorylase"/>
    <property type="match status" value="1"/>
</dbReference>
<accession>A0A1E3XG34</accession>
<evidence type="ECO:0000313" key="2">
    <source>
        <dbReference type="Proteomes" id="UP000094056"/>
    </source>
</evidence>
<protein>
    <recommendedName>
        <fullName evidence="3">Glycosyltransferase</fullName>
    </recommendedName>
</protein>
<dbReference type="EMBL" id="MAYW01000004">
    <property type="protein sequence ID" value="ODS34568.1"/>
    <property type="molecule type" value="Genomic_DNA"/>
</dbReference>